<name>A0A3B0QY03_9ZZZZ</name>
<sequence length="268" mass="28086">MDVGAYSSQNLISPYLTGAQSRPRAAEDQNGLRPGQKDAARGAKGPKEVGRPKADDKQVKLPSEAVKQADQAQRTGAADRTRVDSAKPANEPENAETKAAEDQHVRELQTTDREVRSHEAAHKAAAGQHGGPVSFDYEKGPDGRLYAVGGEVSIDISNEGTPEATIAKMRQVRAAAMAPASPSAQDRAVAAAASSKSMQAARELRSEKSEGTTHGLQSTGKNSRIGAYQKNESIIDAPALIGKQGEATGFQDVGTIKTGAKKGISTFA</sequence>
<dbReference type="InterPro" id="IPR021973">
    <property type="entry name" value="SprA-related"/>
</dbReference>
<evidence type="ECO:0000256" key="1">
    <source>
        <dbReference type="SAM" id="MobiDB-lite"/>
    </source>
</evidence>
<feature type="compositionally biased region" description="Polar residues" evidence="1">
    <location>
        <begin position="212"/>
        <end position="222"/>
    </location>
</feature>
<reference evidence="2" key="1">
    <citation type="submission" date="2018-06" db="EMBL/GenBank/DDBJ databases">
        <authorList>
            <person name="Zhirakovskaya E."/>
        </authorList>
    </citation>
    <scope>NUCLEOTIDE SEQUENCE</scope>
</reference>
<accession>A0A3B0QY03</accession>
<protein>
    <recommendedName>
        <fullName evidence="3">SrpA-related protein</fullName>
    </recommendedName>
</protein>
<feature type="compositionally biased region" description="Basic and acidic residues" evidence="1">
    <location>
        <begin position="95"/>
        <end position="122"/>
    </location>
</feature>
<dbReference type="AlphaFoldDB" id="A0A3B0QY03"/>
<dbReference type="EMBL" id="UOEA01000083">
    <property type="protein sequence ID" value="VAV85172.1"/>
    <property type="molecule type" value="Genomic_DNA"/>
</dbReference>
<feature type="region of interest" description="Disordered" evidence="1">
    <location>
        <begin position="173"/>
        <end position="229"/>
    </location>
</feature>
<feature type="compositionally biased region" description="Polar residues" evidence="1">
    <location>
        <begin position="1"/>
        <end position="12"/>
    </location>
</feature>
<evidence type="ECO:0008006" key="3">
    <source>
        <dbReference type="Google" id="ProtNLM"/>
    </source>
</evidence>
<gene>
    <name evidence="2" type="ORF">MNBD_DELTA01-1683</name>
</gene>
<feature type="region of interest" description="Disordered" evidence="1">
    <location>
        <begin position="1"/>
        <end position="138"/>
    </location>
</feature>
<feature type="compositionally biased region" description="Basic and acidic residues" evidence="1">
    <location>
        <begin position="35"/>
        <end position="59"/>
    </location>
</feature>
<feature type="compositionally biased region" description="Low complexity" evidence="1">
    <location>
        <begin position="173"/>
        <end position="201"/>
    </location>
</feature>
<evidence type="ECO:0000313" key="2">
    <source>
        <dbReference type="EMBL" id="VAV85172.1"/>
    </source>
</evidence>
<proteinExistence type="predicted"/>
<feature type="compositionally biased region" description="Basic and acidic residues" evidence="1">
    <location>
        <begin position="202"/>
        <end position="211"/>
    </location>
</feature>
<dbReference type="Pfam" id="PF12118">
    <property type="entry name" value="SprA-related"/>
    <property type="match status" value="1"/>
</dbReference>
<organism evidence="2">
    <name type="scientific">hydrothermal vent metagenome</name>
    <dbReference type="NCBI Taxonomy" id="652676"/>
    <lineage>
        <taxon>unclassified sequences</taxon>
        <taxon>metagenomes</taxon>
        <taxon>ecological metagenomes</taxon>
    </lineage>
</organism>